<protein>
    <recommendedName>
        <fullName evidence="4">PrcB C-terminal</fullName>
    </recommendedName>
</protein>
<reference evidence="2 3" key="1">
    <citation type="submission" date="2016-10" db="EMBL/GenBank/DDBJ databases">
        <authorList>
            <person name="de Groot N.N."/>
        </authorList>
    </citation>
    <scope>NUCLEOTIDE SEQUENCE [LARGE SCALE GENOMIC DNA]</scope>
    <source>
        <strain evidence="2 3">DSM 18180</strain>
    </source>
</reference>
<dbReference type="EMBL" id="FPKV01000003">
    <property type="protein sequence ID" value="SFZ93280.1"/>
    <property type="molecule type" value="Genomic_DNA"/>
</dbReference>
<evidence type="ECO:0000256" key="1">
    <source>
        <dbReference type="SAM" id="SignalP"/>
    </source>
</evidence>
<dbReference type="Proteomes" id="UP000182544">
    <property type="component" value="Unassembled WGS sequence"/>
</dbReference>
<dbReference type="AlphaFoldDB" id="A0A1K2IM47"/>
<accession>A0A1K2IM47</accession>
<dbReference type="PROSITE" id="PS51257">
    <property type="entry name" value="PROKAR_LIPOPROTEIN"/>
    <property type="match status" value="1"/>
</dbReference>
<evidence type="ECO:0000313" key="2">
    <source>
        <dbReference type="EMBL" id="SFZ93280.1"/>
    </source>
</evidence>
<keyword evidence="1" id="KW-0732">Signal</keyword>
<sequence length="152" mass="16847">MKAQFLTLLFLASGIVISCNNDDNSNTINIESTLIAKDNLFGNGSEGLSKQNMVITDQSIWDELITKMNTTNNESSNFSEVDIDFSEYLIIAIFDEIKTNGGHSLELNIFSNTENIIVKITDLAPQGNATTVMTQPYHIVKIPKTNLPIVFE</sequence>
<evidence type="ECO:0008006" key="4">
    <source>
        <dbReference type="Google" id="ProtNLM"/>
    </source>
</evidence>
<organism evidence="2 3">
    <name type="scientific">Flaviramulus basaltis</name>
    <dbReference type="NCBI Taxonomy" id="369401"/>
    <lineage>
        <taxon>Bacteria</taxon>
        <taxon>Pseudomonadati</taxon>
        <taxon>Bacteroidota</taxon>
        <taxon>Flavobacteriia</taxon>
        <taxon>Flavobacteriales</taxon>
        <taxon>Flavobacteriaceae</taxon>
        <taxon>Flaviramulus</taxon>
    </lineage>
</organism>
<keyword evidence="3" id="KW-1185">Reference proteome</keyword>
<dbReference type="OrthoDB" id="1447404at2"/>
<proteinExistence type="predicted"/>
<dbReference type="RefSeq" id="WP_072402696.1">
    <property type="nucleotide sequence ID" value="NZ_FPKV01000003.1"/>
</dbReference>
<feature type="chain" id="PRO_5013335375" description="PrcB C-terminal" evidence="1">
    <location>
        <begin position="19"/>
        <end position="152"/>
    </location>
</feature>
<evidence type="ECO:0000313" key="3">
    <source>
        <dbReference type="Proteomes" id="UP000182544"/>
    </source>
</evidence>
<feature type="signal peptide" evidence="1">
    <location>
        <begin position="1"/>
        <end position="18"/>
    </location>
</feature>
<name>A0A1K2IM47_9FLAO</name>
<dbReference type="STRING" id="369401.SAMN05428642_10343"/>
<gene>
    <name evidence="2" type="ORF">SAMN05428642_10343</name>
</gene>